<dbReference type="AlphaFoldDB" id="A0AAW9ZSR7"/>
<evidence type="ECO:0000256" key="4">
    <source>
        <dbReference type="ARBA" id="ARBA00022801"/>
    </source>
</evidence>
<dbReference type="InterPro" id="IPR000897">
    <property type="entry name" value="SRP54_GTPase_dom"/>
</dbReference>
<feature type="binding site" evidence="10">
    <location>
        <begin position="507"/>
        <end position="510"/>
    </location>
    <ligand>
        <name>GTP</name>
        <dbReference type="ChEBI" id="CHEBI:37565"/>
    </ligand>
</feature>
<dbReference type="Proteomes" id="UP000548771">
    <property type="component" value="Unassembled WGS sequence"/>
</dbReference>
<protein>
    <recommendedName>
        <fullName evidence="10">Signal recognition particle receptor FtsY</fullName>
        <shortName evidence="10">SRP receptor</shortName>
        <ecNumber evidence="10">3.6.5.4</ecNumber>
    </recommendedName>
</protein>
<keyword evidence="3 10" id="KW-0547">Nucleotide-binding</keyword>
<dbReference type="GO" id="GO:0005525">
    <property type="term" value="F:GTP binding"/>
    <property type="evidence" value="ECO:0007669"/>
    <property type="project" value="UniProtKB-UniRule"/>
</dbReference>
<dbReference type="SMART" id="SM00963">
    <property type="entry name" value="SRP54_N"/>
    <property type="match status" value="1"/>
</dbReference>
<keyword evidence="2 10" id="KW-0963">Cytoplasm</keyword>
<feature type="compositionally biased region" description="Low complexity" evidence="11">
    <location>
        <begin position="32"/>
        <end position="121"/>
    </location>
</feature>
<dbReference type="Pfam" id="PF00448">
    <property type="entry name" value="SRP54"/>
    <property type="match status" value="1"/>
</dbReference>
<feature type="binding site" evidence="10">
    <location>
        <begin position="443"/>
        <end position="447"/>
    </location>
    <ligand>
        <name>GTP</name>
        <dbReference type="ChEBI" id="CHEBI:37565"/>
    </ligand>
</feature>
<evidence type="ECO:0000256" key="11">
    <source>
        <dbReference type="SAM" id="MobiDB-lite"/>
    </source>
</evidence>
<evidence type="ECO:0000256" key="1">
    <source>
        <dbReference type="ARBA" id="ARBA00022475"/>
    </source>
</evidence>
<name>A0AAW9ZSR7_9XANT</name>
<dbReference type="GO" id="GO:0005047">
    <property type="term" value="F:signal recognition particle binding"/>
    <property type="evidence" value="ECO:0007669"/>
    <property type="project" value="TreeGrafter"/>
</dbReference>
<dbReference type="GO" id="GO:0003924">
    <property type="term" value="F:GTPase activity"/>
    <property type="evidence" value="ECO:0007669"/>
    <property type="project" value="UniProtKB-UniRule"/>
</dbReference>
<reference evidence="14" key="1">
    <citation type="journal article" date="2020" name="Syst. Appl. Microbiol.">
        <title>Clarifying the taxonomy of the causal agent of bacterial leaf spot of lettuce through a polyphasic approach reveals that Xanthomonas cynarae Trebaol et al. 2000 emend. Timilsina et al. 2019 is a later heterotypic synonym of Xanthomonas hortorum Vauterin et al. 1995.</title>
        <authorList>
            <person name="Moriniere L."/>
            <person name="Burlet A."/>
            <person name="Rosenthal E.R."/>
            <person name="Nesme X."/>
            <person name="Portier P."/>
            <person name="Bull C.T."/>
            <person name="Lavire C."/>
            <person name="Fischer-Le Saux M."/>
            <person name="Bertolla F."/>
        </authorList>
    </citation>
    <scope>NUCLEOTIDE SEQUENCE [LARGE SCALE GENOMIC DNA]</scope>
    <source>
        <strain evidence="14">CFBP2533</strain>
    </source>
</reference>
<dbReference type="CDD" id="cd17874">
    <property type="entry name" value="FtsY"/>
    <property type="match status" value="1"/>
</dbReference>
<evidence type="ECO:0000256" key="5">
    <source>
        <dbReference type="ARBA" id="ARBA00023134"/>
    </source>
</evidence>
<dbReference type="RefSeq" id="WP_168958423.1">
    <property type="nucleotide sequence ID" value="NZ_CP103838.1"/>
</dbReference>
<dbReference type="SMART" id="SM00382">
    <property type="entry name" value="AAA"/>
    <property type="match status" value="1"/>
</dbReference>
<dbReference type="InterPro" id="IPR003593">
    <property type="entry name" value="AAA+_ATPase"/>
</dbReference>
<organism evidence="13 14">
    <name type="scientific">Xanthomonas hortorum pv. pelargonii</name>
    <dbReference type="NCBI Taxonomy" id="453602"/>
    <lineage>
        <taxon>Bacteria</taxon>
        <taxon>Pseudomonadati</taxon>
        <taxon>Pseudomonadota</taxon>
        <taxon>Gammaproteobacteria</taxon>
        <taxon>Lysobacterales</taxon>
        <taxon>Lysobacteraceae</taxon>
        <taxon>Xanthomonas</taxon>
    </lineage>
</organism>
<dbReference type="InterPro" id="IPR013822">
    <property type="entry name" value="Signal_recog_particl_SRP54_hlx"/>
</dbReference>
<dbReference type="PROSITE" id="PS00300">
    <property type="entry name" value="SRP54"/>
    <property type="match status" value="1"/>
</dbReference>
<dbReference type="InterPro" id="IPR004390">
    <property type="entry name" value="SR_rcpt_FtsY"/>
</dbReference>
<dbReference type="SUPFAM" id="SSF52540">
    <property type="entry name" value="P-loop containing nucleoside triphosphate hydrolases"/>
    <property type="match status" value="1"/>
</dbReference>
<gene>
    <name evidence="10 13" type="primary">ftsY</name>
    <name evidence="13" type="ORF">E1J24_10910</name>
</gene>
<accession>A0AAW9ZSR7</accession>
<dbReference type="GO" id="GO:0006614">
    <property type="term" value="P:SRP-dependent cotranslational protein targeting to membrane"/>
    <property type="evidence" value="ECO:0007669"/>
    <property type="project" value="InterPro"/>
</dbReference>
<comment type="catalytic activity">
    <reaction evidence="8 10">
        <text>GTP + H2O = GDP + phosphate + H(+)</text>
        <dbReference type="Rhea" id="RHEA:19669"/>
        <dbReference type="ChEBI" id="CHEBI:15377"/>
        <dbReference type="ChEBI" id="CHEBI:15378"/>
        <dbReference type="ChEBI" id="CHEBI:37565"/>
        <dbReference type="ChEBI" id="CHEBI:43474"/>
        <dbReference type="ChEBI" id="CHEBI:58189"/>
        <dbReference type="EC" id="3.6.5.4"/>
    </reaction>
</comment>
<dbReference type="FunFam" id="3.40.50.300:FF:000053">
    <property type="entry name" value="Signal recognition particle receptor FtsY"/>
    <property type="match status" value="1"/>
</dbReference>
<sequence length="560" mass="56756">MASFFRRNKPTTPDSARTSRYSLEELAAAFPTAPSAATPVSPAEAMPAAAPSGTPAAVPVAAPGATPAPAQDEPTAPAAAPAEQLAQDIAARTGQAQSIAAVPTAPAAPATPAPSALQALPDPKPPVTPTAPTPVVVAPVVTQSYTAPVPPAAAPSQPATPATPATPSQSAASTLAPAAPSTTATPAAPAATPTVVAPPAAAPMSAASPVAATPAVATPVVTAPVIVSTPPPTTQDNERNDSIVGQRDALPAAPAGKPGWRDRLRNSTFARSFGGLFSRNPKLDDDLLDEIETALITADVGIGATTALVEGLRKRMKSREFVDAQAMFKALRADLIALLQPVSKPLVINRSVKPFVILTVGVNGVGKTTTIGKLAKRFKDEGNSLMLAAGDTFRAAAVAQLQAWGDRNGVAVIAQGQNADAASVAFDALQAAKARGTEVLIADTAGRLHTQTGLMNELGKIRRVLGKIDAAAPHEVLMVIDGTTGQNAISQLRQFHAAVGVTGLVVTKLDGTAKGGVVFALAREFGIPIRFAGIGERPEDLRVFDPVAFVDALLPEALGS</sequence>
<feature type="domain" description="SRP54-type proteins GTP-binding" evidence="12">
    <location>
        <begin position="528"/>
        <end position="541"/>
    </location>
</feature>
<dbReference type="InterPro" id="IPR027417">
    <property type="entry name" value="P-loop_NTPase"/>
</dbReference>
<comment type="similarity">
    <text evidence="10">Belongs to the GTP-binding SRP family. FtsY subfamily.</text>
</comment>
<feature type="region of interest" description="Disordered" evidence="11">
    <location>
        <begin position="32"/>
        <end position="131"/>
    </location>
</feature>
<evidence type="ECO:0000313" key="14">
    <source>
        <dbReference type="Proteomes" id="UP000548771"/>
    </source>
</evidence>
<dbReference type="PANTHER" id="PTHR43134:SF1">
    <property type="entry name" value="SIGNAL RECOGNITION PARTICLE RECEPTOR SUBUNIT ALPHA"/>
    <property type="match status" value="1"/>
</dbReference>
<comment type="function">
    <text evidence="9 10">Involved in targeting and insertion of nascent membrane proteins into the cytoplasmic membrane. Acts as a receptor for the complex formed by the signal recognition particle (SRP) and the ribosome-nascent chain (RNC). Interaction with SRP-RNC leads to the transfer of the RNC complex to the Sec translocase for insertion into the membrane, the hydrolysis of GTP by both Ffh and FtsY, and the dissociation of the SRP-FtsY complex into the individual components.</text>
</comment>
<comment type="caution">
    <text evidence="13">The sequence shown here is derived from an EMBL/GenBank/DDBJ whole genome shotgun (WGS) entry which is preliminary data.</text>
</comment>
<keyword evidence="4 10" id="KW-0378">Hydrolase</keyword>
<feature type="region of interest" description="Disordered" evidence="11">
    <location>
        <begin position="149"/>
        <end position="191"/>
    </location>
</feature>
<comment type="subunit">
    <text evidence="10">Part of the signal recognition particle protein translocation system, which is composed of SRP and FtsY. SRP is a ribonucleoprotein composed of Ffh and a 4.5S RNA molecule.</text>
</comment>
<comment type="subcellular location">
    <subcellularLocation>
        <location evidence="10">Cell membrane</location>
        <topology evidence="10">Peripheral membrane protein</topology>
        <orientation evidence="10">Cytoplasmic side</orientation>
    </subcellularLocation>
    <subcellularLocation>
        <location evidence="10">Cytoplasm</location>
    </subcellularLocation>
</comment>
<evidence type="ECO:0000256" key="6">
    <source>
        <dbReference type="ARBA" id="ARBA00023136"/>
    </source>
</evidence>
<dbReference type="SMART" id="SM00962">
    <property type="entry name" value="SRP54"/>
    <property type="match status" value="1"/>
</dbReference>
<dbReference type="Gene3D" id="3.40.50.300">
    <property type="entry name" value="P-loop containing nucleotide triphosphate hydrolases"/>
    <property type="match status" value="1"/>
</dbReference>
<dbReference type="EC" id="3.6.5.4" evidence="10"/>
<evidence type="ECO:0000256" key="7">
    <source>
        <dbReference type="ARBA" id="ARBA00023170"/>
    </source>
</evidence>
<keyword evidence="6 10" id="KW-0472">Membrane</keyword>
<keyword evidence="5 10" id="KW-0342">GTP-binding</keyword>
<dbReference type="GO" id="GO:0005886">
    <property type="term" value="C:plasma membrane"/>
    <property type="evidence" value="ECO:0007669"/>
    <property type="project" value="UniProtKB-SubCell"/>
</dbReference>
<feature type="compositionally biased region" description="Pro residues" evidence="11">
    <location>
        <begin position="122"/>
        <end position="131"/>
    </location>
</feature>
<dbReference type="EMBL" id="SMDX01000012">
    <property type="protein sequence ID" value="NMI22345.1"/>
    <property type="molecule type" value="Genomic_DNA"/>
</dbReference>
<evidence type="ECO:0000256" key="8">
    <source>
        <dbReference type="ARBA" id="ARBA00048027"/>
    </source>
</evidence>
<dbReference type="HAMAP" id="MF_00920">
    <property type="entry name" value="FtsY"/>
    <property type="match status" value="1"/>
</dbReference>
<dbReference type="FunFam" id="1.20.120.140:FF:000002">
    <property type="entry name" value="Signal recognition particle receptor FtsY"/>
    <property type="match status" value="1"/>
</dbReference>
<evidence type="ECO:0000256" key="9">
    <source>
        <dbReference type="ARBA" id="ARBA00053570"/>
    </source>
</evidence>
<evidence type="ECO:0000259" key="12">
    <source>
        <dbReference type="PROSITE" id="PS00300"/>
    </source>
</evidence>
<feature type="compositionally biased region" description="Low complexity" evidence="11">
    <location>
        <begin position="154"/>
        <end position="191"/>
    </location>
</feature>
<dbReference type="PANTHER" id="PTHR43134">
    <property type="entry name" value="SIGNAL RECOGNITION PARTICLE RECEPTOR SUBUNIT ALPHA"/>
    <property type="match status" value="1"/>
</dbReference>
<dbReference type="GO" id="GO:0005737">
    <property type="term" value="C:cytoplasm"/>
    <property type="evidence" value="ECO:0007669"/>
    <property type="project" value="UniProtKB-SubCell"/>
</dbReference>
<evidence type="ECO:0000313" key="13">
    <source>
        <dbReference type="EMBL" id="NMI22345.1"/>
    </source>
</evidence>
<proteinExistence type="inferred from homology"/>
<dbReference type="Pfam" id="PF02881">
    <property type="entry name" value="SRP54_N"/>
    <property type="match status" value="1"/>
</dbReference>
<evidence type="ECO:0000256" key="10">
    <source>
        <dbReference type="HAMAP-Rule" id="MF_00920"/>
    </source>
</evidence>
<evidence type="ECO:0000256" key="2">
    <source>
        <dbReference type="ARBA" id="ARBA00022490"/>
    </source>
</evidence>
<evidence type="ECO:0000256" key="3">
    <source>
        <dbReference type="ARBA" id="ARBA00022741"/>
    </source>
</evidence>
<keyword evidence="1 10" id="KW-1003">Cell membrane</keyword>
<dbReference type="Gene3D" id="1.20.120.140">
    <property type="entry name" value="Signal recognition particle SRP54, nucleotide-binding domain"/>
    <property type="match status" value="1"/>
</dbReference>
<feature type="binding site" evidence="10">
    <location>
        <begin position="361"/>
        <end position="368"/>
    </location>
    <ligand>
        <name>GTP</name>
        <dbReference type="ChEBI" id="CHEBI:37565"/>
    </ligand>
</feature>
<dbReference type="InterPro" id="IPR042101">
    <property type="entry name" value="SRP54_N_sf"/>
</dbReference>
<keyword evidence="7 10" id="KW-0675">Receptor</keyword>
<dbReference type="NCBIfam" id="TIGR00064">
    <property type="entry name" value="ftsY"/>
    <property type="match status" value="1"/>
</dbReference>